<dbReference type="EMBL" id="BQXU01000007">
    <property type="protein sequence ID" value="GKT43361.1"/>
    <property type="molecule type" value="Genomic_DNA"/>
</dbReference>
<dbReference type="AlphaFoldDB" id="A0AA37L7C0"/>
<proteinExistence type="predicted"/>
<keyword evidence="2" id="KW-1185">Reference proteome</keyword>
<gene>
    <name evidence="1" type="ORF">ColSpa_03542</name>
</gene>
<evidence type="ECO:0000313" key="1">
    <source>
        <dbReference type="EMBL" id="GKT43361.1"/>
    </source>
</evidence>
<comment type="caution">
    <text evidence="1">The sequence shown here is derived from an EMBL/GenBank/DDBJ whole genome shotgun (WGS) entry which is preliminary data.</text>
</comment>
<accession>A0AA37L7C0</accession>
<dbReference type="Proteomes" id="UP001055115">
    <property type="component" value="Unassembled WGS sequence"/>
</dbReference>
<reference evidence="1 2" key="1">
    <citation type="submission" date="2022-03" db="EMBL/GenBank/DDBJ databases">
        <title>Genome data of Colletotrichum spp.</title>
        <authorList>
            <person name="Utami Y.D."/>
            <person name="Hiruma K."/>
        </authorList>
    </citation>
    <scope>NUCLEOTIDE SEQUENCE [LARGE SCALE GENOMIC DNA]</scope>
    <source>
        <strain evidence="1 2">MAFF 239500</strain>
    </source>
</reference>
<organism evidence="1 2">
    <name type="scientific">Colletotrichum spaethianum</name>
    <dbReference type="NCBI Taxonomy" id="700344"/>
    <lineage>
        <taxon>Eukaryota</taxon>
        <taxon>Fungi</taxon>
        <taxon>Dikarya</taxon>
        <taxon>Ascomycota</taxon>
        <taxon>Pezizomycotina</taxon>
        <taxon>Sordariomycetes</taxon>
        <taxon>Hypocreomycetidae</taxon>
        <taxon>Glomerellales</taxon>
        <taxon>Glomerellaceae</taxon>
        <taxon>Colletotrichum</taxon>
        <taxon>Colletotrichum spaethianum species complex</taxon>
    </lineage>
</organism>
<protein>
    <submittedName>
        <fullName evidence="1">Uncharacterized protein</fullName>
    </submittedName>
</protein>
<dbReference type="RefSeq" id="XP_049125711.1">
    <property type="nucleotide sequence ID" value="XM_049269754.1"/>
</dbReference>
<dbReference type="GeneID" id="73324344"/>
<evidence type="ECO:0000313" key="2">
    <source>
        <dbReference type="Proteomes" id="UP001055115"/>
    </source>
</evidence>
<name>A0AA37L7C0_9PEZI</name>
<sequence>MSDISEKLKNPILTFAVYTTSMVFLNDLDSTEEDYLRQDNLDFILRIISLASKTLNNPVTGSMAVQLAMDMRQRGLVSAAIEKGGAHEY</sequence>